<dbReference type="Gene3D" id="1.20.1050.10">
    <property type="match status" value="1"/>
</dbReference>
<accession>A0A074YFM2</accession>
<dbReference type="HOGENOM" id="CLU_1510298_0_0_1"/>
<dbReference type="EMBL" id="KL584761">
    <property type="protein sequence ID" value="KEQ94869.1"/>
    <property type="molecule type" value="Genomic_DNA"/>
</dbReference>
<reference evidence="2 3" key="1">
    <citation type="journal article" date="2014" name="BMC Genomics">
        <title>Genome sequencing of four Aureobasidium pullulans varieties: biotechnological potential, stress tolerance, and description of new species.</title>
        <authorList>
            <person name="Gostin Ar C."/>
            <person name="Ohm R.A."/>
            <person name="Kogej T."/>
            <person name="Sonjak S."/>
            <person name="Turk M."/>
            <person name="Zajc J."/>
            <person name="Zalar P."/>
            <person name="Grube M."/>
            <person name="Sun H."/>
            <person name="Han J."/>
            <person name="Sharma A."/>
            <person name="Chiniquy J."/>
            <person name="Ngan C.Y."/>
            <person name="Lipzen A."/>
            <person name="Barry K."/>
            <person name="Grigoriev I.V."/>
            <person name="Gunde-Cimerman N."/>
        </authorList>
    </citation>
    <scope>NUCLEOTIDE SEQUENCE [LARGE SCALE GENOMIC DNA]</scope>
    <source>
        <strain evidence="2 3">EXF-2481</strain>
    </source>
</reference>
<dbReference type="AlphaFoldDB" id="A0A074YFM2"/>
<dbReference type="RefSeq" id="XP_013343227.1">
    <property type="nucleotide sequence ID" value="XM_013487773.1"/>
</dbReference>
<proteinExistence type="predicted"/>
<protein>
    <recommendedName>
        <fullName evidence="1">Glutathione S-transferase UstS-like C-terminal domain-containing protein</fullName>
    </recommendedName>
</protein>
<dbReference type="InParanoid" id="A0A074YFM2"/>
<dbReference type="Proteomes" id="UP000030641">
    <property type="component" value="Unassembled WGS sequence"/>
</dbReference>
<evidence type="ECO:0000259" key="1">
    <source>
        <dbReference type="Pfam" id="PF22041"/>
    </source>
</evidence>
<gene>
    <name evidence="2" type="ORF">AUEXF2481DRAFT_40821</name>
</gene>
<dbReference type="InterPro" id="IPR054416">
    <property type="entry name" value="GST_UstS-like_C"/>
</dbReference>
<feature type="domain" description="Glutathione S-transferase UstS-like C-terminal" evidence="1">
    <location>
        <begin position="43"/>
        <end position="175"/>
    </location>
</feature>
<organism evidence="2 3">
    <name type="scientific">Aureobasidium subglaciale (strain EXF-2481)</name>
    <name type="common">Aureobasidium pullulans var. subglaciale</name>
    <dbReference type="NCBI Taxonomy" id="1043005"/>
    <lineage>
        <taxon>Eukaryota</taxon>
        <taxon>Fungi</taxon>
        <taxon>Dikarya</taxon>
        <taxon>Ascomycota</taxon>
        <taxon>Pezizomycotina</taxon>
        <taxon>Dothideomycetes</taxon>
        <taxon>Dothideomycetidae</taxon>
        <taxon>Dothideales</taxon>
        <taxon>Saccotheciaceae</taxon>
        <taxon>Aureobasidium</taxon>
    </lineage>
</organism>
<dbReference type="GeneID" id="25366705"/>
<dbReference type="Pfam" id="PF22041">
    <property type="entry name" value="GST_C_7"/>
    <property type="match status" value="1"/>
</dbReference>
<evidence type="ECO:0000313" key="3">
    <source>
        <dbReference type="Proteomes" id="UP000030641"/>
    </source>
</evidence>
<evidence type="ECO:0000313" key="2">
    <source>
        <dbReference type="EMBL" id="KEQ94869.1"/>
    </source>
</evidence>
<keyword evidence="3" id="KW-1185">Reference proteome</keyword>
<name>A0A074YFM2_AURSE</name>
<sequence>MGALDIAQELCNSKFCNAKMLFPQGDLSITAAVEFEAKVFPRIMLEGWLEHVLPFTALILDARGAKYIDESKKSKFGPMDEFRTRMSKQEEETGVLEDANKRAVRPIQDFYEKAEEVGQERKGVFYGGGEEPQYVDFCVVAAVMWGVVVRGDVVLEVIDKVGDGRIAKVVRKCQESLM</sequence>
<dbReference type="OrthoDB" id="4951845at2759"/>